<evidence type="ECO:0000256" key="9">
    <source>
        <dbReference type="RuleBase" id="RU003923"/>
    </source>
</evidence>
<dbReference type="InterPro" id="IPR018076">
    <property type="entry name" value="T2SS_GspF_dom"/>
</dbReference>
<dbReference type="PANTHER" id="PTHR30012">
    <property type="entry name" value="GENERAL SECRETION PATHWAY PROTEIN"/>
    <property type="match status" value="1"/>
</dbReference>
<feature type="domain" description="Type II secretion system protein GspF" evidence="11">
    <location>
        <begin position="219"/>
        <end position="341"/>
    </location>
</feature>
<dbReference type="AlphaFoldDB" id="A0A928KWP2"/>
<dbReference type="InterPro" id="IPR003004">
    <property type="entry name" value="GspF/PilC"/>
</dbReference>
<dbReference type="InterPro" id="IPR001992">
    <property type="entry name" value="T2SS_GspF/T4SS_PilC_CS"/>
</dbReference>
<dbReference type="RefSeq" id="WP_326840142.1">
    <property type="nucleotide sequence ID" value="NZ_JBKWRC010000001.1"/>
</dbReference>
<keyword evidence="8 10" id="KW-0472">Membrane</keyword>
<evidence type="ECO:0000256" key="7">
    <source>
        <dbReference type="ARBA" id="ARBA00022989"/>
    </source>
</evidence>
<dbReference type="Proteomes" id="UP000754750">
    <property type="component" value="Unassembled WGS sequence"/>
</dbReference>
<name>A0A928KWP2_9FIRM</name>
<keyword evidence="3 9" id="KW-0813">Transport</keyword>
<dbReference type="PRINTS" id="PR00812">
    <property type="entry name" value="BCTERIALGSPF"/>
</dbReference>
<organism evidence="12 13">
    <name type="scientific">Faecalispora sporosphaeroides</name>
    <dbReference type="NCBI Taxonomy" id="1549"/>
    <lineage>
        <taxon>Bacteria</taxon>
        <taxon>Bacillati</taxon>
        <taxon>Bacillota</taxon>
        <taxon>Clostridia</taxon>
        <taxon>Eubacteriales</taxon>
        <taxon>Oscillospiraceae</taxon>
        <taxon>Faecalispora</taxon>
    </lineage>
</organism>
<dbReference type="GO" id="GO:0005886">
    <property type="term" value="C:plasma membrane"/>
    <property type="evidence" value="ECO:0007669"/>
    <property type="project" value="UniProtKB-SubCell"/>
</dbReference>
<dbReference type="InterPro" id="IPR042094">
    <property type="entry name" value="T2SS_GspF_sf"/>
</dbReference>
<evidence type="ECO:0000256" key="4">
    <source>
        <dbReference type="ARBA" id="ARBA00022475"/>
    </source>
</evidence>
<keyword evidence="6 9" id="KW-0812">Transmembrane</keyword>
<evidence type="ECO:0000256" key="1">
    <source>
        <dbReference type="ARBA" id="ARBA00004429"/>
    </source>
</evidence>
<evidence type="ECO:0000313" key="13">
    <source>
        <dbReference type="Proteomes" id="UP000754750"/>
    </source>
</evidence>
<comment type="caution">
    <text evidence="12">The sequence shown here is derived from an EMBL/GenBank/DDBJ whole genome shotgun (WGS) entry which is preliminary data.</text>
</comment>
<feature type="transmembrane region" description="Helical" evidence="10">
    <location>
        <begin position="322"/>
        <end position="346"/>
    </location>
</feature>
<evidence type="ECO:0000256" key="3">
    <source>
        <dbReference type="ARBA" id="ARBA00022448"/>
    </source>
</evidence>
<evidence type="ECO:0000256" key="10">
    <source>
        <dbReference type="SAM" id="Phobius"/>
    </source>
</evidence>
<reference evidence="12" key="1">
    <citation type="submission" date="2019-04" db="EMBL/GenBank/DDBJ databases">
        <title>Evolution of Biomass-Degrading Anaerobic Consortia Revealed by Metagenomics.</title>
        <authorList>
            <person name="Peng X."/>
        </authorList>
    </citation>
    <scope>NUCLEOTIDE SEQUENCE</scope>
    <source>
        <strain evidence="12">SIG551</strain>
    </source>
</reference>
<comment type="subcellular location">
    <subcellularLocation>
        <location evidence="1">Cell inner membrane</location>
        <topology evidence="1">Multi-pass membrane protein</topology>
    </subcellularLocation>
    <subcellularLocation>
        <location evidence="9">Cell membrane</location>
        <topology evidence="9">Multi-pass membrane protein</topology>
    </subcellularLocation>
</comment>
<dbReference type="Pfam" id="PF00482">
    <property type="entry name" value="T2SSF"/>
    <property type="match status" value="2"/>
</dbReference>
<evidence type="ECO:0000313" key="12">
    <source>
        <dbReference type="EMBL" id="MBE6833004.1"/>
    </source>
</evidence>
<sequence length="350" mass="37681">MRQKERTVFTAGELSLICSQISWMLESAIPLEEGIAVICENAENSRQKKMLQVVCGAIAQGGSFSQAIRESGFFPSYMVSMVEIGKKTGRLDDVMARLAVYYEREDQIWRQVKGAVTYPLVLIFMVAAILGVLSAKILPVFQQVFDGLSEDYSAVSFRAANIGIAAGRVTVVILLLVGLCILLALLFAGTRRGHAAFHSACYRVPFLAGIVNRIDSAQFASALSILLGSGYDVSESLHLMPELLQNSRNLENAKKAAQSVEDGAALSAALRQTGLFSGPRYSMILVGESAGSMEKVLSKIADIDTAEALELMDRKIALIEPVLVGLVSTVIGALLLSVMLPLIGIMTSMI</sequence>
<dbReference type="GO" id="GO:0009306">
    <property type="term" value="P:protein secretion"/>
    <property type="evidence" value="ECO:0007669"/>
    <property type="project" value="InterPro"/>
</dbReference>
<feature type="transmembrane region" description="Helical" evidence="10">
    <location>
        <begin position="120"/>
        <end position="142"/>
    </location>
</feature>
<dbReference type="FunFam" id="1.20.81.30:FF:000001">
    <property type="entry name" value="Type II secretion system protein F"/>
    <property type="match status" value="1"/>
</dbReference>
<proteinExistence type="inferred from homology"/>
<evidence type="ECO:0000256" key="8">
    <source>
        <dbReference type="ARBA" id="ARBA00023136"/>
    </source>
</evidence>
<evidence type="ECO:0000259" key="11">
    <source>
        <dbReference type="Pfam" id="PF00482"/>
    </source>
</evidence>
<dbReference type="Gene3D" id="1.20.81.30">
    <property type="entry name" value="Type II secretion system (T2SS), domain F"/>
    <property type="match status" value="2"/>
</dbReference>
<evidence type="ECO:0000256" key="5">
    <source>
        <dbReference type="ARBA" id="ARBA00022519"/>
    </source>
</evidence>
<keyword evidence="5" id="KW-0997">Cell inner membrane</keyword>
<dbReference type="PANTHER" id="PTHR30012:SF0">
    <property type="entry name" value="TYPE II SECRETION SYSTEM PROTEIN F-RELATED"/>
    <property type="match status" value="1"/>
</dbReference>
<evidence type="ECO:0000256" key="2">
    <source>
        <dbReference type="ARBA" id="ARBA00005745"/>
    </source>
</evidence>
<feature type="domain" description="Type II secretion system protein GspF" evidence="11">
    <location>
        <begin position="18"/>
        <end position="139"/>
    </location>
</feature>
<keyword evidence="7 10" id="KW-1133">Transmembrane helix</keyword>
<keyword evidence="4" id="KW-1003">Cell membrane</keyword>
<dbReference type="EMBL" id="SVNY01000002">
    <property type="protein sequence ID" value="MBE6833004.1"/>
    <property type="molecule type" value="Genomic_DNA"/>
</dbReference>
<dbReference type="PROSITE" id="PS00874">
    <property type="entry name" value="T2SP_F"/>
    <property type="match status" value="1"/>
</dbReference>
<evidence type="ECO:0000256" key="6">
    <source>
        <dbReference type="ARBA" id="ARBA00022692"/>
    </source>
</evidence>
<feature type="transmembrane region" description="Helical" evidence="10">
    <location>
        <begin position="162"/>
        <end position="188"/>
    </location>
</feature>
<accession>A0A928KWP2</accession>
<protein>
    <submittedName>
        <fullName evidence="12">Type II secretion system F family protein</fullName>
    </submittedName>
</protein>
<gene>
    <name evidence="12" type="ORF">E7512_05390</name>
</gene>
<comment type="similarity">
    <text evidence="2 9">Belongs to the GSP F family.</text>
</comment>